<organism evidence="3 4">
    <name type="scientific">Racocetra fulgida</name>
    <dbReference type="NCBI Taxonomy" id="60492"/>
    <lineage>
        <taxon>Eukaryota</taxon>
        <taxon>Fungi</taxon>
        <taxon>Fungi incertae sedis</taxon>
        <taxon>Mucoromycota</taxon>
        <taxon>Glomeromycotina</taxon>
        <taxon>Glomeromycetes</taxon>
        <taxon>Diversisporales</taxon>
        <taxon>Gigasporaceae</taxon>
        <taxon>Racocetra</taxon>
    </lineage>
</organism>
<name>A0A9N8WSK0_9GLOM</name>
<dbReference type="InterPro" id="IPR011009">
    <property type="entry name" value="Kinase-like_dom_sf"/>
</dbReference>
<evidence type="ECO:0000259" key="2">
    <source>
        <dbReference type="PROSITE" id="PS50011"/>
    </source>
</evidence>
<feature type="region of interest" description="Disordered" evidence="1">
    <location>
        <begin position="95"/>
        <end position="120"/>
    </location>
</feature>
<dbReference type="InterPro" id="IPR051681">
    <property type="entry name" value="Ser/Thr_Kinases-Pseudokinases"/>
</dbReference>
<dbReference type="PANTHER" id="PTHR44329">
    <property type="entry name" value="SERINE/THREONINE-PROTEIN KINASE TNNI3K-RELATED"/>
    <property type="match status" value="1"/>
</dbReference>
<dbReference type="Pfam" id="PF07714">
    <property type="entry name" value="PK_Tyr_Ser-Thr"/>
    <property type="match status" value="1"/>
</dbReference>
<gene>
    <name evidence="3" type="ORF">RFULGI_LOCUS2030</name>
</gene>
<evidence type="ECO:0000313" key="3">
    <source>
        <dbReference type="EMBL" id="CAG8492075.1"/>
    </source>
</evidence>
<keyword evidence="4" id="KW-1185">Reference proteome</keyword>
<reference evidence="3" key="1">
    <citation type="submission" date="2021-06" db="EMBL/GenBank/DDBJ databases">
        <authorList>
            <person name="Kallberg Y."/>
            <person name="Tangrot J."/>
            <person name="Rosling A."/>
        </authorList>
    </citation>
    <scope>NUCLEOTIDE SEQUENCE</scope>
    <source>
        <strain evidence="3">IN212</strain>
    </source>
</reference>
<proteinExistence type="predicted"/>
<dbReference type="GO" id="GO:0004674">
    <property type="term" value="F:protein serine/threonine kinase activity"/>
    <property type="evidence" value="ECO:0007669"/>
    <property type="project" value="TreeGrafter"/>
</dbReference>
<dbReference type="Proteomes" id="UP000789396">
    <property type="component" value="Unassembled WGS sequence"/>
</dbReference>
<dbReference type="InterPro" id="IPR000719">
    <property type="entry name" value="Prot_kinase_dom"/>
</dbReference>
<dbReference type="EMBL" id="CAJVPZ010001423">
    <property type="protein sequence ID" value="CAG8492075.1"/>
    <property type="molecule type" value="Genomic_DNA"/>
</dbReference>
<dbReference type="SUPFAM" id="SSF56112">
    <property type="entry name" value="Protein kinase-like (PK-like)"/>
    <property type="match status" value="1"/>
</dbReference>
<feature type="domain" description="Protein kinase" evidence="2">
    <location>
        <begin position="170"/>
        <end position="466"/>
    </location>
</feature>
<accession>A0A9N8WSK0</accession>
<dbReference type="Gene3D" id="1.10.510.10">
    <property type="entry name" value="Transferase(Phosphotransferase) domain 1"/>
    <property type="match status" value="1"/>
</dbReference>
<comment type="caution">
    <text evidence="3">The sequence shown here is derived from an EMBL/GenBank/DDBJ whole genome shotgun (WGS) entry which is preliminary data.</text>
</comment>
<sequence length="570" mass="65727">MVPNKVLRLFSKVMNLSTVYMHLIDSSKQENAIDHSYIRKPYKVEWTKQHETKESNTYISPRPPLKIGDLDPSANWRRHQSTPLLVDPRRLATYDHKRNNSDGGEWNYHKQTPSDRKDDVYSEREQFANEVLKKNKPKIYYQQSEPILPIKNTNANAKPILNTNAKPILNTNTKPIANSDAKPILNANKNAKLIENANEKTIKDSNPIVDSKHASYSQISKHASYSQISHQSNSILQDSKKPIKFGSWSSGNDDIDMFILETQLSSPSRFDYLEWIPFDRFKGVQFIGSGGYGNVYQAIWLDGPREKWDDTTARYVSIAIGLMRLHKKDLIHRNLHSGNVFMTSSMTLLGDIKLPILFKDNLPINDGVYGVLPYMAPEILRNQQFTKDSDIYSFGIIMWELAFGKKPFSNRAHNLHLATDICDGIHPEFDSEIPEYYTSLIKRCLDLDPLARPDAEQLYRTLGEWLCMINVPDSDIAKQFNEAGENQNLSNYKPSLNDIHPEAVYTSRRYKFESLELPNIIFTKTNERRERLAVRQYMANETKLCNIKLEMIRAENSVIAAEIYDILRYL</sequence>
<dbReference type="AlphaFoldDB" id="A0A9N8WSK0"/>
<evidence type="ECO:0000313" key="4">
    <source>
        <dbReference type="Proteomes" id="UP000789396"/>
    </source>
</evidence>
<dbReference type="InterPro" id="IPR001245">
    <property type="entry name" value="Ser-Thr/Tyr_kinase_cat_dom"/>
</dbReference>
<protein>
    <submittedName>
        <fullName evidence="3">18082_t:CDS:1</fullName>
    </submittedName>
</protein>
<dbReference type="OrthoDB" id="248923at2759"/>
<dbReference type="GO" id="GO:0005524">
    <property type="term" value="F:ATP binding"/>
    <property type="evidence" value="ECO:0007669"/>
    <property type="project" value="InterPro"/>
</dbReference>
<evidence type="ECO:0000256" key="1">
    <source>
        <dbReference type="SAM" id="MobiDB-lite"/>
    </source>
</evidence>
<dbReference type="PROSITE" id="PS50011">
    <property type="entry name" value="PROTEIN_KINASE_DOM"/>
    <property type="match status" value="1"/>
</dbReference>